<evidence type="ECO:0000313" key="2">
    <source>
        <dbReference type="Proteomes" id="UP000239549"/>
    </source>
</evidence>
<dbReference type="AlphaFoldDB" id="A0A2L2X8V1"/>
<comment type="caution">
    <text evidence="1">The sequence shown here is derived from an EMBL/GenBank/DDBJ whole genome shotgun (WGS) entry which is preliminary data.</text>
</comment>
<organism evidence="1 2">
    <name type="scientific">Desulfocucumis palustris</name>
    <dbReference type="NCBI Taxonomy" id="1898651"/>
    <lineage>
        <taxon>Bacteria</taxon>
        <taxon>Bacillati</taxon>
        <taxon>Bacillota</taxon>
        <taxon>Clostridia</taxon>
        <taxon>Eubacteriales</taxon>
        <taxon>Desulfocucumaceae</taxon>
        <taxon>Desulfocucumis</taxon>
    </lineage>
</organism>
<gene>
    <name evidence="1" type="ORF">DCCM_0811</name>
</gene>
<dbReference type="EMBL" id="BFAV01000045">
    <property type="protein sequence ID" value="GBF32615.1"/>
    <property type="molecule type" value="Genomic_DNA"/>
</dbReference>
<dbReference type="RefSeq" id="WP_104371121.1">
    <property type="nucleotide sequence ID" value="NZ_BFAV01000045.1"/>
</dbReference>
<protein>
    <submittedName>
        <fullName evidence="1">Uncharacterized protein</fullName>
    </submittedName>
</protein>
<proteinExistence type="predicted"/>
<accession>A0A2L2X8V1</accession>
<keyword evidence="2" id="KW-1185">Reference proteome</keyword>
<dbReference type="Proteomes" id="UP000239549">
    <property type="component" value="Unassembled WGS sequence"/>
</dbReference>
<sequence length="97" mass="10734">MPETVITSAGEEQDEYGLEIAADILHKQVFKRVNLPRLLAAAAMAGYREEALEALIAWGTGKSSIDDIWEEISPMAQDKCVMEGVKPSDEKRKKKAD</sequence>
<reference evidence="2" key="1">
    <citation type="submission" date="2018-02" db="EMBL/GenBank/DDBJ databases">
        <title>Genome sequence of Desulfocucumis palustris strain NAW-5.</title>
        <authorList>
            <person name="Watanabe M."/>
            <person name="Kojima H."/>
            <person name="Fukui M."/>
        </authorList>
    </citation>
    <scope>NUCLEOTIDE SEQUENCE [LARGE SCALE GENOMIC DNA]</scope>
    <source>
        <strain evidence="2">NAW-5</strain>
    </source>
</reference>
<evidence type="ECO:0000313" key="1">
    <source>
        <dbReference type="EMBL" id="GBF32615.1"/>
    </source>
</evidence>
<name>A0A2L2X8V1_9FIRM</name>